<keyword evidence="1" id="KW-0175">Coiled coil</keyword>
<proteinExistence type="predicted"/>
<gene>
    <name evidence="3" type="ORF">F511_37784</name>
</gene>
<reference evidence="3 4" key="1">
    <citation type="journal article" date="2015" name="Proc. Natl. Acad. Sci. U.S.A.">
        <title>The resurrection genome of Boea hygrometrica: A blueprint for survival of dehydration.</title>
        <authorList>
            <person name="Xiao L."/>
            <person name="Yang G."/>
            <person name="Zhang L."/>
            <person name="Yang X."/>
            <person name="Zhao S."/>
            <person name="Ji Z."/>
            <person name="Zhou Q."/>
            <person name="Hu M."/>
            <person name="Wang Y."/>
            <person name="Chen M."/>
            <person name="Xu Y."/>
            <person name="Jin H."/>
            <person name="Xiao X."/>
            <person name="Hu G."/>
            <person name="Bao F."/>
            <person name="Hu Y."/>
            <person name="Wan P."/>
            <person name="Li L."/>
            <person name="Deng X."/>
            <person name="Kuang T."/>
            <person name="Xiang C."/>
            <person name="Zhu J.K."/>
            <person name="Oliver M.J."/>
            <person name="He Y."/>
        </authorList>
    </citation>
    <scope>NUCLEOTIDE SEQUENCE [LARGE SCALE GENOMIC DNA]</scope>
    <source>
        <strain evidence="4">cv. XS01</strain>
    </source>
</reference>
<keyword evidence="4" id="KW-1185">Reference proteome</keyword>
<evidence type="ECO:0000313" key="3">
    <source>
        <dbReference type="EMBL" id="KZV56797.1"/>
    </source>
</evidence>
<feature type="region of interest" description="Disordered" evidence="2">
    <location>
        <begin position="1"/>
        <end position="33"/>
    </location>
</feature>
<feature type="coiled-coil region" evidence="1">
    <location>
        <begin position="153"/>
        <end position="180"/>
    </location>
</feature>
<evidence type="ECO:0000313" key="4">
    <source>
        <dbReference type="Proteomes" id="UP000250235"/>
    </source>
</evidence>
<name>A0A2Z7DC88_9LAMI</name>
<organism evidence="3 4">
    <name type="scientific">Dorcoceras hygrometricum</name>
    <dbReference type="NCBI Taxonomy" id="472368"/>
    <lineage>
        <taxon>Eukaryota</taxon>
        <taxon>Viridiplantae</taxon>
        <taxon>Streptophyta</taxon>
        <taxon>Embryophyta</taxon>
        <taxon>Tracheophyta</taxon>
        <taxon>Spermatophyta</taxon>
        <taxon>Magnoliopsida</taxon>
        <taxon>eudicotyledons</taxon>
        <taxon>Gunneridae</taxon>
        <taxon>Pentapetalae</taxon>
        <taxon>asterids</taxon>
        <taxon>lamiids</taxon>
        <taxon>Lamiales</taxon>
        <taxon>Gesneriaceae</taxon>
        <taxon>Didymocarpoideae</taxon>
        <taxon>Trichosporeae</taxon>
        <taxon>Loxocarpinae</taxon>
        <taxon>Dorcoceras</taxon>
    </lineage>
</organism>
<evidence type="ECO:0000256" key="2">
    <source>
        <dbReference type="SAM" id="MobiDB-lite"/>
    </source>
</evidence>
<feature type="compositionally biased region" description="Polar residues" evidence="2">
    <location>
        <begin position="12"/>
        <end position="33"/>
    </location>
</feature>
<evidence type="ECO:0000256" key="1">
    <source>
        <dbReference type="SAM" id="Coils"/>
    </source>
</evidence>
<sequence>MDENNRRFFRNFISSTQTPEENVSSQNSQIPPNLQYPEFSSSTPYLPQVQPYPFVPMYPRAPYPMPPSNYWQNTNNPYLTPSTYYGYHNPQPNDSPMEKEPATPTSVLETQLSERETPIDLEHLDKVDVGGEGKKKLSNWSKTEDEFNEYKLVKKAEYDLKQKQLEVEDIKAKAALARSEAKNRAIMPRECEILNKDTSQMSAQQLIIHERLCEDIRERWNP</sequence>
<dbReference type="AlphaFoldDB" id="A0A2Z7DC88"/>
<dbReference type="OrthoDB" id="1751722at2759"/>
<dbReference type="Proteomes" id="UP000250235">
    <property type="component" value="Unassembled WGS sequence"/>
</dbReference>
<protein>
    <submittedName>
        <fullName evidence="3">Myb family protein-like protein</fullName>
    </submittedName>
</protein>
<dbReference type="EMBL" id="KQ987789">
    <property type="protein sequence ID" value="KZV56797.1"/>
    <property type="molecule type" value="Genomic_DNA"/>
</dbReference>
<accession>A0A2Z7DC88</accession>